<dbReference type="AlphaFoldDB" id="A0A1M7GYQ4"/>
<evidence type="ECO:0000313" key="2">
    <source>
        <dbReference type="EMBL" id="SHM21288.1"/>
    </source>
</evidence>
<dbReference type="STRING" id="735517.SAMN05444272_2056"/>
<name>A0A1M7GYQ4_9HYPH</name>
<dbReference type="EMBL" id="FRBW01000002">
    <property type="protein sequence ID" value="SHM21288.1"/>
    <property type="molecule type" value="Genomic_DNA"/>
</dbReference>
<reference evidence="2 3" key="1">
    <citation type="submission" date="2016-11" db="EMBL/GenBank/DDBJ databases">
        <authorList>
            <person name="Jaros S."/>
            <person name="Januszkiewicz K."/>
            <person name="Wedrychowicz H."/>
        </authorList>
    </citation>
    <scope>NUCLEOTIDE SEQUENCE [LARGE SCALE GENOMIC DNA]</scope>
    <source>
        <strain evidence="2 3">DSM 22153</strain>
    </source>
</reference>
<dbReference type="Proteomes" id="UP000186002">
    <property type="component" value="Unassembled WGS sequence"/>
</dbReference>
<keyword evidence="1" id="KW-0175">Coiled coil</keyword>
<sequence>MHYKHDIATQWQIPLMTQKSISLSVRLSPEDASALATLNIPEASTPSDKIRTLIRRAKDGEALNNDPSAHLKSAENVMTHLLSLIQQAEQEKKQHSELVSYFLQWLSNTTAHFRLILSDLEPPFSDKHLNELELEIAARQFLLLENTLRLAVTGKSPCYDPNLIVANSKTTCDLAALVAKHIQKHEENHG</sequence>
<keyword evidence="3" id="KW-1185">Reference proteome</keyword>
<feature type="coiled-coil region" evidence="1">
    <location>
        <begin position="71"/>
        <end position="98"/>
    </location>
</feature>
<protein>
    <submittedName>
        <fullName evidence="2">Uncharacterized protein</fullName>
    </submittedName>
</protein>
<evidence type="ECO:0000256" key="1">
    <source>
        <dbReference type="SAM" id="Coils"/>
    </source>
</evidence>
<evidence type="ECO:0000313" key="3">
    <source>
        <dbReference type="Proteomes" id="UP000186002"/>
    </source>
</evidence>
<proteinExistence type="predicted"/>
<gene>
    <name evidence="2" type="ORF">SAMN05444272_2056</name>
</gene>
<accession>A0A1M7GYQ4</accession>
<organism evidence="2 3">
    <name type="scientific">Roseibium suaedae</name>
    <dbReference type="NCBI Taxonomy" id="735517"/>
    <lineage>
        <taxon>Bacteria</taxon>
        <taxon>Pseudomonadati</taxon>
        <taxon>Pseudomonadota</taxon>
        <taxon>Alphaproteobacteria</taxon>
        <taxon>Hyphomicrobiales</taxon>
        <taxon>Stappiaceae</taxon>
        <taxon>Roseibium</taxon>
    </lineage>
</organism>